<dbReference type="Proteomes" id="UP000559404">
    <property type="component" value="Unassembled WGS sequence"/>
</dbReference>
<evidence type="ECO:0000313" key="3">
    <source>
        <dbReference type="EMBL" id="MBA4612039.1"/>
    </source>
</evidence>
<reference evidence="3 4" key="2">
    <citation type="submission" date="2020-08" db="EMBL/GenBank/DDBJ databases">
        <title>Stappia taiwanensis sp. nov., isolated from a coastal thermal spring.</title>
        <authorList>
            <person name="Kampfer P."/>
        </authorList>
    </citation>
    <scope>NUCLEOTIDE SEQUENCE [LARGE SCALE GENOMIC DNA]</scope>
    <source>
        <strain evidence="3 4">DSM 23284</strain>
    </source>
</reference>
<sequence length="244" mass="26458">MPRRITRPLANRFRGLSRLRALACVSASALLLAGCQTGSDGFNDGTTNDEAPDTAMIRSFMEGLGAVDGKTEKKIEYKPRAPLAMPTKMDTLPPPENPDVIANWPETNDAELKRVQQAYANDGRGSGHLDGAGRSSPQQARGLPSLAKDGSSRNVQQEIKLEDRLENGRMTPAELRTQKVGTVDTSKLMGADGQPVRRYLIEPPTEYSTPAADAPMAAPTRVDRQPEVSDMEKVMNGQSARTLK</sequence>
<feature type="signal peptide" evidence="2">
    <location>
        <begin position="1"/>
        <end position="23"/>
    </location>
</feature>
<evidence type="ECO:0000256" key="2">
    <source>
        <dbReference type="SAM" id="SignalP"/>
    </source>
</evidence>
<feature type="compositionally biased region" description="Low complexity" evidence="1">
    <location>
        <begin position="210"/>
        <end position="219"/>
    </location>
</feature>
<feature type="chain" id="PRO_5033062037" description="Beta-barrel assembly machine subunit BamF" evidence="2">
    <location>
        <begin position="24"/>
        <end position="244"/>
    </location>
</feature>
<feature type="compositionally biased region" description="Basic and acidic residues" evidence="1">
    <location>
        <begin position="221"/>
        <end position="233"/>
    </location>
</feature>
<accession>A0A838XL40</accession>
<evidence type="ECO:0000256" key="1">
    <source>
        <dbReference type="SAM" id="MobiDB-lite"/>
    </source>
</evidence>
<keyword evidence="4" id="KW-1185">Reference proteome</keyword>
<dbReference type="RefSeq" id="WP_181760237.1">
    <property type="nucleotide sequence ID" value="NZ_BMCR01000003.1"/>
</dbReference>
<dbReference type="AlphaFoldDB" id="A0A838XL40"/>
<evidence type="ECO:0000313" key="4">
    <source>
        <dbReference type="Proteomes" id="UP000559404"/>
    </source>
</evidence>
<comment type="caution">
    <text evidence="3">The sequence shown here is derived from an EMBL/GenBank/DDBJ whole genome shotgun (WGS) entry which is preliminary data.</text>
</comment>
<protein>
    <recommendedName>
        <fullName evidence="5">Beta-barrel assembly machine subunit BamF</fullName>
    </recommendedName>
</protein>
<evidence type="ECO:0008006" key="5">
    <source>
        <dbReference type="Google" id="ProtNLM"/>
    </source>
</evidence>
<keyword evidence="2" id="KW-0732">Signal</keyword>
<organism evidence="3 4">
    <name type="scientific">Stappia taiwanensis</name>
    <dbReference type="NCBI Taxonomy" id="992267"/>
    <lineage>
        <taxon>Bacteria</taxon>
        <taxon>Pseudomonadati</taxon>
        <taxon>Pseudomonadota</taxon>
        <taxon>Alphaproteobacteria</taxon>
        <taxon>Hyphomicrobiales</taxon>
        <taxon>Stappiaceae</taxon>
        <taxon>Stappia</taxon>
    </lineage>
</organism>
<reference evidence="3 4" key="1">
    <citation type="submission" date="2020-07" db="EMBL/GenBank/DDBJ databases">
        <authorList>
            <person name="Li M."/>
        </authorList>
    </citation>
    <scope>NUCLEOTIDE SEQUENCE [LARGE SCALE GENOMIC DNA]</scope>
    <source>
        <strain evidence="3 4">DSM 23284</strain>
    </source>
</reference>
<feature type="region of interest" description="Disordered" evidence="1">
    <location>
        <begin position="121"/>
        <end position="244"/>
    </location>
</feature>
<dbReference type="EMBL" id="JACEON010000008">
    <property type="protein sequence ID" value="MBA4612039.1"/>
    <property type="molecule type" value="Genomic_DNA"/>
</dbReference>
<feature type="region of interest" description="Disordered" evidence="1">
    <location>
        <begin position="84"/>
        <end position="103"/>
    </location>
</feature>
<dbReference type="PROSITE" id="PS51257">
    <property type="entry name" value="PROKAR_LIPOPROTEIN"/>
    <property type="match status" value="1"/>
</dbReference>
<gene>
    <name evidence="3" type="ORF">H1W37_10270</name>
</gene>
<name>A0A838XL40_9HYPH</name>
<proteinExistence type="predicted"/>